<dbReference type="GO" id="GO:0004252">
    <property type="term" value="F:serine-type endopeptidase activity"/>
    <property type="evidence" value="ECO:0007669"/>
    <property type="project" value="UniProtKB-UniRule"/>
</dbReference>
<evidence type="ECO:0000256" key="9">
    <source>
        <dbReference type="ARBA" id="ARBA00022825"/>
    </source>
</evidence>
<feature type="signal peptide" evidence="23">
    <location>
        <begin position="1"/>
        <end position="35"/>
    </location>
</feature>
<keyword evidence="12" id="KW-0472">Membrane</keyword>
<evidence type="ECO:0000256" key="23">
    <source>
        <dbReference type="SAM" id="SignalP"/>
    </source>
</evidence>
<dbReference type="PROSITE" id="PS00137">
    <property type="entry name" value="SUBTILASE_HIS"/>
    <property type="match status" value="1"/>
</dbReference>
<keyword evidence="8 21" id="KW-0378">Hydrolase</keyword>
<keyword evidence="6" id="KW-0812">Transmembrane</keyword>
<feature type="active site" description="Charge relay system" evidence="20 21">
    <location>
        <position position="392"/>
    </location>
</feature>
<evidence type="ECO:0000256" key="10">
    <source>
        <dbReference type="ARBA" id="ARBA00022989"/>
    </source>
</evidence>
<evidence type="ECO:0000256" key="15">
    <source>
        <dbReference type="ARBA" id="ARBA00054142"/>
    </source>
</evidence>
<keyword evidence="9 21" id="KW-0720">Serine protease</keyword>
<keyword evidence="4 21" id="KW-0645">Protease</keyword>
<feature type="non-terminal residue" evidence="25">
    <location>
        <position position="613"/>
    </location>
</feature>
<dbReference type="CDD" id="cd04059">
    <property type="entry name" value="Peptidases_S8_Protein_convertases_Kexins_Furin-like"/>
    <property type="match status" value="1"/>
</dbReference>
<dbReference type="Gene3D" id="3.40.50.200">
    <property type="entry name" value="Peptidase S8/S53 domain"/>
    <property type="match status" value="1"/>
</dbReference>
<dbReference type="Pfam" id="PF16470">
    <property type="entry name" value="S8_pro-domain"/>
    <property type="match status" value="1"/>
</dbReference>
<evidence type="ECO:0000256" key="11">
    <source>
        <dbReference type="ARBA" id="ARBA00023034"/>
    </source>
</evidence>
<keyword evidence="11" id="KW-0333">Golgi apparatus</keyword>
<dbReference type="FunFam" id="2.60.120.260:FF:000026">
    <property type="entry name" value="proprotein convertase subtilisin/kexin type 7"/>
    <property type="match status" value="1"/>
</dbReference>
<keyword evidence="7 23" id="KW-0732">Signal</keyword>
<evidence type="ECO:0000256" key="20">
    <source>
        <dbReference type="PIRSR" id="PIRSR615500-1"/>
    </source>
</evidence>
<dbReference type="InterPro" id="IPR022398">
    <property type="entry name" value="Peptidase_S8_His-AS"/>
</dbReference>
<dbReference type="SUPFAM" id="SSF54897">
    <property type="entry name" value="Protease propeptides/inhibitors"/>
    <property type="match status" value="1"/>
</dbReference>
<dbReference type="Pfam" id="PF00082">
    <property type="entry name" value="Peptidase_S8"/>
    <property type="match status" value="1"/>
</dbReference>
<keyword evidence="13" id="KW-0865">Zymogen</keyword>
<feature type="domain" description="P/Homo B" evidence="24">
    <location>
        <begin position="467"/>
        <end position="604"/>
    </location>
</feature>
<evidence type="ECO:0000256" key="14">
    <source>
        <dbReference type="ARBA" id="ARBA00023180"/>
    </source>
</evidence>
<feature type="compositionally biased region" description="Polar residues" evidence="22">
    <location>
        <begin position="185"/>
        <end position="199"/>
    </location>
</feature>
<dbReference type="InterPro" id="IPR000209">
    <property type="entry name" value="Peptidase_S8/S53_dom"/>
</dbReference>
<evidence type="ECO:0000256" key="17">
    <source>
        <dbReference type="ARBA" id="ARBA00076733"/>
    </source>
</evidence>
<keyword evidence="10" id="KW-1133">Transmembrane helix</keyword>
<dbReference type="EMBL" id="WBNH01001355">
    <property type="protein sequence ID" value="NXX75012.1"/>
    <property type="molecule type" value="Genomic_DNA"/>
</dbReference>
<feature type="active site" description="Charge relay system" evidence="20 21">
    <location>
        <position position="214"/>
    </location>
</feature>
<name>A0A852KB10_UROIN</name>
<dbReference type="AlphaFoldDB" id="A0A852KB10"/>
<keyword evidence="5" id="KW-0165">Cleavage on pair of basic residues</keyword>
<evidence type="ECO:0000256" key="12">
    <source>
        <dbReference type="ARBA" id="ARBA00023136"/>
    </source>
</evidence>
<organism evidence="25 26">
    <name type="scientific">Urocolius indicus</name>
    <name type="common">Red-faced mousebird</name>
    <name type="synonym">Colius indicus</name>
    <dbReference type="NCBI Taxonomy" id="458196"/>
    <lineage>
        <taxon>Eukaryota</taxon>
        <taxon>Metazoa</taxon>
        <taxon>Chordata</taxon>
        <taxon>Craniata</taxon>
        <taxon>Vertebrata</taxon>
        <taxon>Euteleostomi</taxon>
        <taxon>Archelosauria</taxon>
        <taxon>Archosauria</taxon>
        <taxon>Dinosauria</taxon>
        <taxon>Saurischia</taxon>
        <taxon>Theropoda</taxon>
        <taxon>Coelurosauria</taxon>
        <taxon>Aves</taxon>
        <taxon>Neognathae</taxon>
        <taxon>Neoaves</taxon>
        <taxon>Telluraves</taxon>
        <taxon>Coraciimorphae</taxon>
        <taxon>Coliiformes</taxon>
        <taxon>Coliidae</taxon>
        <taxon>Urocolius</taxon>
    </lineage>
</organism>
<evidence type="ECO:0000256" key="3">
    <source>
        <dbReference type="ARBA" id="ARBA00011073"/>
    </source>
</evidence>
<evidence type="ECO:0000256" key="6">
    <source>
        <dbReference type="ARBA" id="ARBA00022692"/>
    </source>
</evidence>
<evidence type="ECO:0000256" key="16">
    <source>
        <dbReference type="ARBA" id="ARBA00069957"/>
    </source>
</evidence>
<dbReference type="FunFam" id="3.30.70.850:FF:000002">
    <property type="entry name" value="Proprotein convertase subtilisin/kexin type 7"/>
    <property type="match status" value="1"/>
</dbReference>
<dbReference type="InterPro" id="IPR008979">
    <property type="entry name" value="Galactose-bd-like_sf"/>
</dbReference>
<dbReference type="SUPFAM" id="SSF52743">
    <property type="entry name" value="Subtilisin-like"/>
    <property type="match status" value="1"/>
</dbReference>
<evidence type="ECO:0000256" key="4">
    <source>
        <dbReference type="ARBA" id="ARBA00022670"/>
    </source>
</evidence>
<comment type="caution">
    <text evidence="25">The sequence shown here is derived from an EMBL/GenBank/DDBJ whole genome shotgun (WGS) entry which is preliminary data.</text>
</comment>
<comment type="function">
    <text evidence="15">Serine endoprotease that processes various proproteins by cleavage at paired basic amino acids, recognizing the RXXX[KR]R consensus motif. Likely functions in the constitutive secretory pathway.</text>
</comment>
<dbReference type="InterPro" id="IPR002884">
    <property type="entry name" value="P_dom"/>
</dbReference>
<dbReference type="Pfam" id="PF01483">
    <property type="entry name" value="P_proprotein"/>
    <property type="match status" value="1"/>
</dbReference>
<evidence type="ECO:0000256" key="21">
    <source>
        <dbReference type="PROSITE-ProRule" id="PRU01240"/>
    </source>
</evidence>
<dbReference type="Gene3D" id="2.60.120.260">
    <property type="entry name" value="Galactose-binding domain-like"/>
    <property type="match status" value="1"/>
</dbReference>
<sequence>MPQRGPPWAAGMGAALHLHTCLWLGAAAWLHGAAGGPGAEAALSWAVSLDAPDEQLEQRAEELARAAGLRNMGRVGELKGHYLFAYRPDGSAGPRPEAIRRSVDALFARHDAVRWHSEQKLLKRSKRSLHFNDPKYPQQWHLNNRKSPGKDINVTGVWERNVTGRGVTVVVVDDGVEHTIKDIQPNYSPEGSYDLNSNDPDPMPHPDEENGNHHGTRCAGEIAAVPNNSFCTVGVAYGSRIAGIRVLDGPLTDSMEAIAFNKHYQINDIYSCSWGPDDDGKTVDGPHQLGKAALQHGVIAGRRGFGSIFVVASGNGGQHSDNCNYDGYANSIYTVTIGAVDETGSMPFYAEECASMLAVTFSGGDKMMRSIVTTDWDLQKGTGCTEGHTGTSAAAPLAAGMIALMLQVRPCLTWRDVQHIIVFTATKYEDRHAKWDVNRAGFSHSHQHGFGLLNAWRLVNAAKVWESVPYLASYVSPALREGRSIPLLPQQLEVAWNVSAADLRLSGMRTLEHVAVTVTITHPRRGNLEIRLFCPSGMMSLIGTARSMDSDPNGFADWTFSTVRCWGEEAQGTYRLVIRDTGDASLRPGTLACWQLTLYGSSWAPADMRQRQR</sequence>
<dbReference type="PROSITE" id="PS51892">
    <property type="entry name" value="SUBTILASE"/>
    <property type="match status" value="1"/>
</dbReference>
<comment type="similarity">
    <text evidence="3 21">Belongs to the peptidase S8 family.</text>
</comment>
<feature type="chain" id="PRO_5032938692" description="Proprotein convertase subtilisin/kexin type 7" evidence="23">
    <location>
        <begin position="36"/>
        <end position="613"/>
    </location>
</feature>
<proteinExistence type="inferred from homology"/>
<dbReference type="InterPro" id="IPR036852">
    <property type="entry name" value="Peptidase_S8/S53_dom_sf"/>
</dbReference>
<dbReference type="InterPro" id="IPR034182">
    <property type="entry name" value="Kexin/furin"/>
</dbReference>
<evidence type="ECO:0000259" key="24">
    <source>
        <dbReference type="PROSITE" id="PS51829"/>
    </source>
</evidence>
<dbReference type="InterPro" id="IPR023828">
    <property type="entry name" value="Peptidase_S8_Ser-AS"/>
</dbReference>
<dbReference type="GO" id="GO:0000139">
    <property type="term" value="C:Golgi membrane"/>
    <property type="evidence" value="ECO:0007669"/>
    <property type="project" value="TreeGrafter"/>
</dbReference>
<comment type="subcellular location">
    <subcellularLocation>
        <location evidence="2">Golgi apparatus</location>
        <location evidence="2">trans-Golgi network membrane</location>
        <topology evidence="2">Single-pass type I membrane protein</topology>
    </subcellularLocation>
</comment>
<protein>
    <recommendedName>
        <fullName evidence="16">Proprotein convertase subtilisin/kexin type 7</fullName>
    </recommendedName>
    <alternativeName>
        <fullName evidence="19">Prohormone convertase 7</fullName>
    </alternativeName>
    <alternativeName>
        <fullName evidence="18">Proprotein convertase 7</fullName>
    </alternativeName>
    <alternativeName>
        <fullName evidence="17">Subtilisin/kexin-like protease PC7</fullName>
    </alternativeName>
</protein>
<dbReference type="SUPFAM" id="SSF49785">
    <property type="entry name" value="Galactose-binding domain-like"/>
    <property type="match status" value="1"/>
</dbReference>
<feature type="non-terminal residue" evidence="25">
    <location>
        <position position="1"/>
    </location>
</feature>
<keyword evidence="14" id="KW-0325">Glycoprotein</keyword>
<dbReference type="GO" id="GO:0016485">
    <property type="term" value="P:protein processing"/>
    <property type="evidence" value="ECO:0007669"/>
    <property type="project" value="TreeGrafter"/>
</dbReference>
<evidence type="ECO:0000256" key="5">
    <source>
        <dbReference type="ARBA" id="ARBA00022685"/>
    </source>
</evidence>
<keyword evidence="26" id="KW-1185">Reference proteome</keyword>
<feature type="compositionally biased region" description="Basic and acidic residues" evidence="22">
    <location>
        <begin position="202"/>
        <end position="212"/>
    </location>
</feature>
<evidence type="ECO:0000256" key="7">
    <source>
        <dbReference type="ARBA" id="ARBA00022729"/>
    </source>
</evidence>
<dbReference type="Proteomes" id="UP000654395">
    <property type="component" value="Unassembled WGS sequence"/>
</dbReference>
<dbReference type="PANTHER" id="PTHR42884:SF28">
    <property type="entry name" value="PROPROTEIN CONVERTASE SUBTILISIN_KEXIN TYPE 7"/>
    <property type="match status" value="1"/>
</dbReference>
<evidence type="ECO:0000256" key="8">
    <source>
        <dbReference type="ARBA" id="ARBA00022801"/>
    </source>
</evidence>
<dbReference type="PROSITE" id="PS00138">
    <property type="entry name" value="SUBTILASE_SER"/>
    <property type="match status" value="1"/>
</dbReference>
<reference evidence="25" key="1">
    <citation type="submission" date="2020-02" db="EMBL/GenBank/DDBJ databases">
        <title>Bird 10,000 Genomes (B10K) Project - Family phase.</title>
        <authorList>
            <person name="Zhang G."/>
        </authorList>
    </citation>
    <scope>NUCLEOTIDE SEQUENCE</scope>
    <source>
        <strain evidence="25">B10K-DU-030-59</strain>
    </source>
</reference>
<dbReference type="Gene3D" id="3.30.70.850">
    <property type="entry name" value="Peptidase S8, pro-domain"/>
    <property type="match status" value="1"/>
</dbReference>
<evidence type="ECO:0000256" key="13">
    <source>
        <dbReference type="ARBA" id="ARBA00023145"/>
    </source>
</evidence>
<evidence type="ECO:0000256" key="22">
    <source>
        <dbReference type="SAM" id="MobiDB-lite"/>
    </source>
</evidence>
<dbReference type="PRINTS" id="PR00723">
    <property type="entry name" value="SUBTILISIN"/>
</dbReference>
<gene>
    <name evidence="25" type="primary">Pcsk7</name>
    <name evidence="25" type="ORF">UROIND_R00276</name>
</gene>
<dbReference type="OrthoDB" id="300641at2759"/>
<dbReference type="InterPro" id="IPR015500">
    <property type="entry name" value="Peptidase_S8_subtilisin-rel"/>
</dbReference>
<evidence type="ECO:0000256" key="2">
    <source>
        <dbReference type="ARBA" id="ARBA00004393"/>
    </source>
</evidence>
<evidence type="ECO:0000313" key="25">
    <source>
        <dbReference type="EMBL" id="NXX75012.1"/>
    </source>
</evidence>
<evidence type="ECO:0000313" key="26">
    <source>
        <dbReference type="Proteomes" id="UP000654395"/>
    </source>
</evidence>
<feature type="active site" description="Charge relay system" evidence="20 21">
    <location>
        <position position="173"/>
    </location>
</feature>
<dbReference type="InterPro" id="IPR038466">
    <property type="entry name" value="S8_pro-domain_sf"/>
</dbReference>
<dbReference type="PROSITE" id="PS51829">
    <property type="entry name" value="P_HOMO_B"/>
    <property type="match status" value="1"/>
</dbReference>
<dbReference type="PANTHER" id="PTHR42884">
    <property type="entry name" value="PROPROTEIN CONVERTASE SUBTILISIN/KEXIN-RELATED"/>
    <property type="match status" value="1"/>
</dbReference>
<evidence type="ECO:0000256" key="18">
    <source>
        <dbReference type="ARBA" id="ARBA00076944"/>
    </source>
</evidence>
<feature type="region of interest" description="Disordered" evidence="22">
    <location>
        <begin position="181"/>
        <end position="215"/>
    </location>
</feature>
<dbReference type="FunFam" id="3.40.50.200:FF:000005">
    <property type="entry name" value="Proprotein convertase subtilisin/kexin type 7"/>
    <property type="match status" value="1"/>
</dbReference>
<comment type="cofactor">
    <cofactor evidence="1">
        <name>Ca(2+)</name>
        <dbReference type="ChEBI" id="CHEBI:29108"/>
    </cofactor>
</comment>
<evidence type="ECO:0000256" key="19">
    <source>
        <dbReference type="ARBA" id="ARBA00078341"/>
    </source>
</evidence>
<dbReference type="GO" id="GO:0005802">
    <property type="term" value="C:trans-Golgi network"/>
    <property type="evidence" value="ECO:0007669"/>
    <property type="project" value="TreeGrafter"/>
</dbReference>
<dbReference type="InterPro" id="IPR032815">
    <property type="entry name" value="S8_pro-domain"/>
</dbReference>
<evidence type="ECO:0000256" key="1">
    <source>
        <dbReference type="ARBA" id="ARBA00001913"/>
    </source>
</evidence>
<accession>A0A852KB10</accession>